<gene>
    <name evidence="3" type="ORF">HDA33_001712</name>
</gene>
<keyword evidence="3" id="KW-0238">DNA-binding</keyword>
<dbReference type="GO" id="GO:0003677">
    <property type="term" value="F:DNA binding"/>
    <property type="evidence" value="ECO:0007669"/>
    <property type="project" value="UniProtKB-KW"/>
</dbReference>
<dbReference type="InterPro" id="IPR039422">
    <property type="entry name" value="MarR/SlyA-like"/>
</dbReference>
<dbReference type="SMART" id="SM00347">
    <property type="entry name" value="HTH_MARR"/>
    <property type="match status" value="1"/>
</dbReference>
<dbReference type="SUPFAM" id="SSF46785">
    <property type="entry name" value="Winged helix' DNA-binding domain"/>
    <property type="match status" value="1"/>
</dbReference>
<evidence type="ECO:0000256" key="1">
    <source>
        <dbReference type="SAM" id="MobiDB-lite"/>
    </source>
</evidence>
<dbReference type="InterPro" id="IPR036390">
    <property type="entry name" value="WH_DNA-bd_sf"/>
</dbReference>
<dbReference type="GO" id="GO:0003700">
    <property type="term" value="F:DNA-binding transcription factor activity"/>
    <property type="evidence" value="ECO:0007669"/>
    <property type="project" value="InterPro"/>
</dbReference>
<proteinExistence type="predicted"/>
<dbReference type="EMBL" id="JACHMW010000001">
    <property type="protein sequence ID" value="MBB5849148.1"/>
    <property type="molecule type" value="Genomic_DNA"/>
</dbReference>
<evidence type="ECO:0000259" key="2">
    <source>
        <dbReference type="PROSITE" id="PS50995"/>
    </source>
</evidence>
<dbReference type="PANTHER" id="PTHR33164">
    <property type="entry name" value="TRANSCRIPTIONAL REGULATOR, MARR FAMILY"/>
    <property type="match status" value="1"/>
</dbReference>
<dbReference type="Proteomes" id="UP000567246">
    <property type="component" value="Unassembled WGS sequence"/>
</dbReference>
<dbReference type="InterPro" id="IPR000835">
    <property type="entry name" value="HTH_MarR-typ"/>
</dbReference>
<accession>A0A7W9N0U9</accession>
<dbReference type="RefSeq" id="WP_184172559.1">
    <property type="nucleotide sequence ID" value="NZ_BAABAG010000014.1"/>
</dbReference>
<dbReference type="PROSITE" id="PS50995">
    <property type="entry name" value="HTH_MARR_2"/>
    <property type="match status" value="1"/>
</dbReference>
<dbReference type="InterPro" id="IPR036388">
    <property type="entry name" value="WH-like_DNA-bd_sf"/>
</dbReference>
<name>A0A7W9N0U9_9MICC</name>
<dbReference type="AlphaFoldDB" id="A0A7W9N0U9"/>
<protein>
    <submittedName>
        <fullName evidence="3">DNA-binding MarR family transcriptional regulator</fullName>
    </submittedName>
</protein>
<dbReference type="PANTHER" id="PTHR33164:SF103">
    <property type="entry name" value="REGULATORY PROTEIN MARR"/>
    <property type="match status" value="1"/>
</dbReference>
<reference evidence="3 4" key="1">
    <citation type="submission" date="2020-08" db="EMBL/GenBank/DDBJ databases">
        <title>Sequencing the genomes of 1000 actinobacteria strains.</title>
        <authorList>
            <person name="Klenk H.-P."/>
        </authorList>
    </citation>
    <scope>NUCLEOTIDE SEQUENCE [LARGE SCALE GENOMIC DNA]</scope>
    <source>
        <strain evidence="3 4">DSM 17945</strain>
    </source>
</reference>
<evidence type="ECO:0000313" key="3">
    <source>
        <dbReference type="EMBL" id="MBB5849148.1"/>
    </source>
</evidence>
<evidence type="ECO:0000313" key="4">
    <source>
        <dbReference type="Proteomes" id="UP000567246"/>
    </source>
</evidence>
<organism evidence="3 4">
    <name type="scientific">Micrococcus endophyticus</name>
    <dbReference type="NCBI Taxonomy" id="455343"/>
    <lineage>
        <taxon>Bacteria</taxon>
        <taxon>Bacillati</taxon>
        <taxon>Actinomycetota</taxon>
        <taxon>Actinomycetes</taxon>
        <taxon>Micrococcales</taxon>
        <taxon>Micrococcaceae</taxon>
        <taxon>Micrococcus</taxon>
    </lineage>
</organism>
<sequence>MDSASADAARPHDDGADLGDLMHVVFRRLRRRWSAQLEPLGVTPHQVRALRGVAEGAGGGIGSGAEARAASRPVSGPVADDDGGVRLRDLAERLRIAPRSATDVVDQLESRGLVERAADPADRRAVRIRLTDAGRGLLRRVHEARRTEAADFFAVLAPADRAELARLLARVAANPAEGIE</sequence>
<keyword evidence="4" id="KW-1185">Reference proteome</keyword>
<feature type="region of interest" description="Disordered" evidence="1">
    <location>
        <begin position="60"/>
        <end position="83"/>
    </location>
</feature>
<dbReference type="GO" id="GO:0006950">
    <property type="term" value="P:response to stress"/>
    <property type="evidence" value="ECO:0007669"/>
    <property type="project" value="TreeGrafter"/>
</dbReference>
<dbReference type="PRINTS" id="PR00598">
    <property type="entry name" value="HTHMARR"/>
</dbReference>
<feature type="domain" description="HTH marR-type" evidence="2">
    <location>
        <begin position="15"/>
        <end position="173"/>
    </location>
</feature>
<comment type="caution">
    <text evidence="3">The sequence shown here is derived from an EMBL/GenBank/DDBJ whole genome shotgun (WGS) entry which is preliminary data.</text>
</comment>
<dbReference type="Gene3D" id="1.10.10.10">
    <property type="entry name" value="Winged helix-like DNA-binding domain superfamily/Winged helix DNA-binding domain"/>
    <property type="match status" value="1"/>
</dbReference>
<dbReference type="Pfam" id="PF01047">
    <property type="entry name" value="MarR"/>
    <property type="match status" value="1"/>
</dbReference>